<accession>A0A4Y6UJ99</accession>
<evidence type="ECO:0000256" key="2">
    <source>
        <dbReference type="ARBA" id="ARBA00022475"/>
    </source>
</evidence>
<dbReference type="AlphaFoldDB" id="A0A4Y6UJ99"/>
<dbReference type="Pfam" id="PF01590">
    <property type="entry name" value="GAF"/>
    <property type="match status" value="1"/>
</dbReference>
<dbReference type="GO" id="GO:0009190">
    <property type="term" value="P:cyclic nucleotide biosynthetic process"/>
    <property type="evidence" value="ECO:0007669"/>
    <property type="project" value="InterPro"/>
</dbReference>
<evidence type="ECO:0000313" key="8">
    <source>
        <dbReference type="EMBL" id="QDH17689.1"/>
    </source>
</evidence>
<gene>
    <name evidence="8" type="ORF">E3D00_09015</name>
</gene>
<dbReference type="InterPro" id="IPR029016">
    <property type="entry name" value="GAF-like_dom_sf"/>
</dbReference>
<evidence type="ECO:0000256" key="6">
    <source>
        <dbReference type="SAM" id="Phobius"/>
    </source>
</evidence>
<dbReference type="Proteomes" id="UP000316313">
    <property type="component" value="Chromosome"/>
</dbReference>
<feature type="transmembrane region" description="Helical" evidence="6">
    <location>
        <begin position="350"/>
        <end position="369"/>
    </location>
</feature>
<keyword evidence="9" id="KW-1185">Reference proteome</keyword>
<keyword evidence="3 6" id="KW-0812">Transmembrane</keyword>
<dbReference type="Gene3D" id="3.30.70.1230">
    <property type="entry name" value="Nucleotide cyclase"/>
    <property type="match status" value="1"/>
</dbReference>
<dbReference type="Pfam" id="PF02743">
    <property type="entry name" value="dCache_1"/>
    <property type="match status" value="1"/>
</dbReference>
<dbReference type="Pfam" id="PF00211">
    <property type="entry name" value="Guanylate_cyc"/>
    <property type="match status" value="1"/>
</dbReference>
<evidence type="ECO:0000256" key="3">
    <source>
        <dbReference type="ARBA" id="ARBA00022692"/>
    </source>
</evidence>
<evidence type="ECO:0000259" key="7">
    <source>
        <dbReference type="PROSITE" id="PS50125"/>
    </source>
</evidence>
<dbReference type="InterPro" id="IPR033479">
    <property type="entry name" value="dCache_1"/>
</dbReference>
<dbReference type="InterPro" id="IPR029151">
    <property type="entry name" value="Sensor-like_sf"/>
</dbReference>
<organism evidence="8 9">
    <name type="scientific">Swingsia samuiensis</name>
    <dbReference type="NCBI Taxonomy" id="1293412"/>
    <lineage>
        <taxon>Bacteria</taxon>
        <taxon>Pseudomonadati</taxon>
        <taxon>Pseudomonadota</taxon>
        <taxon>Alphaproteobacteria</taxon>
        <taxon>Acetobacterales</taxon>
        <taxon>Acetobacteraceae</taxon>
        <taxon>Swingsia</taxon>
    </lineage>
</organism>
<dbReference type="SUPFAM" id="SSF55781">
    <property type="entry name" value="GAF domain-like"/>
    <property type="match status" value="1"/>
</dbReference>
<keyword evidence="4 6" id="KW-1133">Transmembrane helix</keyword>
<feature type="domain" description="Guanylate cyclase" evidence="7">
    <location>
        <begin position="599"/>
        <end position="724"/>
    </location>
</feature>
<dbReference type="PROSITE" id="PS50125">
    <property type="entry name" value="GUANYLATE_CYCLASE_2"/>
    <property type="match status" value="1"/>
</dbReference>
<protein>
    <submittedName>
        <fullName evidence="8">GAF domain-containing protein</fullName>
    </submittedName>
</protein>
<dbReference type="GO" id="GO:0004016">
    <property type="term" value="F:adenylate cyclase activity"/>
    <property type="evidence" value="ECO:0007669"/>
    <property type="project" value="UniProtKB-ARBA"/>
</dbReference>
<dbReference type="RefSeq" id="WP_141461882.1">
    <property type="nucleotide sequence ID" value="NZ_CP038141.1"/>
</dbReference>
<dbReference type="OrthoDB" id="7293398at2"/>
<dbReference type="InterPro" id="IPR029787">
    <property type="entry name" value="Nucleotide_cyclase"/>
</dbReference>
<dbReference type="InterPro" id="IPR003018">
    <property type="entry name" value="GAF"/>
</dbReference>
<feature type="transmembrane region" description="Helical" evidence="6">
    <location>
        <begin position="20"/>
        <end position="42"/>
    </location>
</feature>
<dbReference type="SUPFAM" id="SSF103190">
    <property type="entry name" value="Sensory domain-like"/>
    <property type="match status" value="1"/>
</dbReference>
<keyword evidence="2" id="KW-1003">Cell membrane</keyword>
<dbReference type="EMBL" id="CP038141">
    <property type="protein sequence ID" value="QDH17689.1"/>
    <property type="molecule type" value="Genomic_DNA"/>
</dbReference>
<name>A0A4Y6UJ99_9PROT</name>
<dbReference type="SUPFAM" id="SSF55073">
    <property type="entry name" value="Nucleotide cyclase"/>
    <property type="match status" value="1"/>
</dbReference>
<dbReference type="GO" id="GO:0035556">
    <property type="term" value="P:intracellular signal transduction"/>
    <property type="evidence" value="ECO:0007669"/>
    <property type="project" value="InterPro"/>
</dbReference>
<sequence length="772" mass="85593">MSGSEIIDPARSPANIRRRIWQFLGPVLGVVLVIATISAISLHNYRSTRNGVISLSSDLLRNLQRYIAQELNNYISPAMESAGIANDMFLDPITDQVPQTFMLYGRSMLAHMPQVDSFYLANDQGQFWLVIRHGDGYDQTHLQKENGQMVYRHVYVDQKGTFKGTGFDPASAPPSSKPWFRGAVERAGKGDEALYWTDPYAYMATHQFIITASIAFRTSDGHQAVFAINISLNRLTDFLNHLQVGRSGQAVIVDMQGHIIAGHNAEALRKSVGFDPSKVKLDPDTQPVFVRALNEFRIKGSGPGIVNSRGRNYVTIATETTSIHRHWVLLINAPESDFSAFEVNDRKQTIIFSVLVVSLACVLALGLILRGRQVDGLKKLLDQTREQIRGEDAAIYEIANTPDLFDSSTDVPILTETLTSATGARRASLWRLLPDGERLLCEDMFDAAKDVHSTGIEILQRDNAQLFDVLKEGYPLVIDDAASDERTMLFQRVVMKLADTNKLVFHPIMHGHQPVGVVILEDPSHINSMDHIIAMVSSVALVRFSHAIEKTSAIENDREDLHQDLQETRYDQGFLVHMPEENNDQFVPSGVYPQVPVMVIIFSDPYIVTQKQAVATGMSIVSALAEKVQDIVRDAGLFSAQVISNRLVLIGECSMEPDPNMVLRLADVAISIREASLTLLANADMAPIFSIGLDIGPVMAAMLGKDPAVFNIWGEAVNTAELLANSVQDAGTIKVSEQFYMKLRDHFLFRSRGNFYLPGTGVTRSFILAGRR</sequence>
<evidence type="ECO:0000256" key="1">
    <source>
        <dbReference type="ARBA" id="ARBA00004651"/>
    </source>
</evidence>
<evidence type="ECO:0000256" key="4">
    <source>
        <dbReference type="ARBA" id="ARBA00022989"/>
    </source>
</evidence>
<dbReference type="InterPro" id="IPR001054">
    <property type="entry name" value="A/G_cyclase"/>
</dbReference>
<evidence type="ECO:0000256" key="5">
    <source>
        <dbReference type="ARBA" id="ARBA00023136"/>
    </source>
</evidence>
<dbReference type="Gene3D" id="3.30.450.40">
    <property type="match status" value="1"/>
</dbReference>
<evidence type="ECO:0000313" key="9">
    <source>
        <dbReference type="Proteomes" id="UP000316313"/>
    </source>
</evidence>
<dbReference type="Gene3D" id="3.30.450.20">
    <property type="entry name" value="PAS domain"/>
    <property type="match status" value="1"/>
</dbReference>
<dbReference type="GO" id="GO:0005886">
    <property type="term" value="C:plasma membrane"/>
    <property type="evidence" value="ECO:0007669"/>
    <property type="project" value="UniProtKB-SubCell"/>
</dbReference>
<comment type="subcellular location">
    <subcellularLocation>
        <location evidence="1">Cell membrane</location>
        <topology evidence="1">Multi-pass membrane protein</topology>
    </subcellularLocation>
</comment>
<dbReference type="KEGG" id="ssam:E3D00_09015"/>
<keyword evidence="5 6" id="KW-0472">Membrane</keyword>
<reference evidence="8 9" key="1">
    <citation type="submission" date="2019-03" db="EMBL/GenBank/DDBJ databases">
        <title>The complete genome sequence of Swingsia samuiensis NBRC107927(T).</title>
        <authorList>
            <person name="Chua K.-O."/>
            <person name="Chan K.-G."/>
            <person name="See-Too W.-S."/>
        </authorList>
    </citation>
    <scope>NUCLEOTIDE SEQUENCE [LARGE SCALE GENOMIC DNA]</scope>
    <source>
        <strain evidence="8 9">AH83</strain>
    </source>
</reference>
<proteinExistence type="predicted"/>